<sequence>MSKNASIHTDTPITDGQQSNTEARPDASEDPQPTNAASANPPRTSYPSFILVPRYTIKYPFSKEELQELRNHCPDMEKYLLHDQFDDYVVPLFAKWERTYPTDPQDDLFAEEVIDTNKLR</sequence>
<dbReference type="AlphaFoldDB" id="A0AA39Q0W1"/>
<dbReference type="Proteomes" id="UP001175228">
    <property type="component" value="Unassembled WGS sequence"/>
</dbReference>
<feature type="compositionally biased region" description="Polar residues" evidence="1">
    <location>
        <begin position="31"/>
        <end position="46"/>
    </location>
</feature>
<evidence type="ECO:0000313" key="2">
    <source>
        <dbReference type="EMBL" id="KAK0493719.1"/>
    </source>
</evidence>
<organism evidence="2 3">
    <name type="scientific">Armillaria luteobubalina</name>
    <dbReference type="NCBI Taxonomy" id="153913"/>
    <lineage>
        <taxon>Eukaryota</taxon>
        <taxon>Fungi</taxon>
        <taxon>Dikarya</taxon>
        <taxon>Basidiomycota</taxon>
        <taxon>Agaricomycotina</taxon>
        <taxon>Agaricomycetes</taxon>
        <taxon>Agaricomycetidae</taxon>
        <taxon>Agaricales</taxon>
        <taxon>Marasmiineae</taxon>
        <taxon>Physalacriaceae</taxon>
        <taxon>Armillaria</taxon>
    </lineage>
</organism>
<protein>
    <submittedName>
        <fullName evidence="2">Uncharacterized protein</fullName>
    </submittedName>
</protein>
<evidence type="ECO:0000313" key="3">
    <source>
        <dbReference type="Proteomes" id="UP001175228"/>
    </source>
</evidence>
<comment type="caution">
    <text evidence="2">The sequence shown here is derived from an EMBL/GenBank/DDBJ whole genome shotgun (WGS) entry which is preliminary data.</text>
</comment>
<feature type="compositionally biased region" description="Polar residues" evidence="1">
    <location>
        <begin position="1"/>
        <end position="22"/>
    </location>
</feature>
<evidence type="ECO:0000256" key="1">
    <source>
        <dbReference type="SAM" id="MobiDB-lite"/>
    </source>
</evidence>
<keyword evidence="3" id="KW-1185">Reference proteome</keyword>
<proteinExistence type="predicted"/>
<accession>A0AA39Q0W1</accession>
<name>A0AA39Q0W1_9AGAR</name>
<feature type="region of interest" description="Disordered" evidence="1">
    <location>
        <begin position="1"/>
        <end position="46"/>
    </location>
</feature>
<reference evidence="2" key="1">
    <citation type="submission" date="2023-06" db="EMBL/GenBank/DDBJ databases">
        <authorList>
            <consortium name="Lawrence Berkeley National Laboratory"/>
            <person name="Ahrendt S."/>
            <person name="Sahu N."/>
            <person name="Indic B."/>
            <person name="Wong-Bajracharya J."/>
            <person name="Merenyi Z."/>
            <person name="Ke H.-M."/>
            <person name="Monk M."/>
            <person name="Kocsube S."/>
            <person name="Drula E."/>
            <person name="Lipzen A."/>
            <person name="Balint B."/>
            <person name="Henrissat B."/>
            <person name="Andreopoulos B."/>
            <person name="Martin F.M."/>
            <person name="Harder C.B."/>
            <person name="Rigling D."/>
            <person name="Ford K.L."/>
            <person name="Foster G.D."/>
            <person name="Pangilinan J."/>
            <person name="Papanicolaou A."/>
            <person name="Barry K."/>
            <person name="LaButti K."/>
            <person name="Viragh M."/>
            <person name="Koriabine M."/>
            <person name="Yan M."/>
            <person name="Riley R."/>
            <person name="Champramary S."/>
            <person name="Plett K.L."/>
            <person name="Tsai I.J."/>
            <person name="Slot J."/>
            <person name="Sipos G."/>
            <person name="Plett J."/>
            <person name="Nagy L.G."/>
            <person name="Grigoriev I.V."/>
        </authorList>
    </citation>
    <scope>NUCLEOTIDE SEQUENCE</scope>
    <source>
        <strain evidence="2">HWK02</strain>
    </source>
</reference>
<dbReference type="EMBL" id="JAUEPU010000023">
    <property type="protein sequence ID" value="KAK0493719.1"/>
    <property type="molecule type" value="Genomic_DNA"/>
</dbReference>
<gene>
    <name evidence="2" type="ORF">EDD18DRAFT_1107716</name>
</gene>